<dbReference type="STRING" id="1918946.VPAL9027_02683"/>
<dbReference type="Proteomes" id="UP000189475">
    <property type="component" value="Unassembled WGS sequence"/>
</dbReference>
<evidence type="ECO:0000313" key="1">
    <source>
        <dbReference type="EMBL" id="SJL84687.1"/>
    </source>
</evidence>
<proteinExistence type="predicted"/>
<evidence type="ECO:0000313" key="2">
    <source>
        <dbReference type="Proteomes" id="UP000189475"/>
    </source>
</evidence>
<gene>
    <name evidence="1" type="ORF">VPAL9027_02683</name>
</gene>
<accession>A0A1R4B6Y4</accession>
<name>A0A1R4B6Y4_9VIBR</name>
<keyword evidence="2" id="KW-1185">Reference proteome</keyword>
<organism evidence="1 2">
    <name type="scientific">Vibrio palustris</name>
    <dbReference type="NCBI Taxonomy" id="1918946"/>
    <lineage>
        <taxon>Bacteria</taxon>
        <taxon>Pseudomonadati</taxon>
        <taxon>Pseudomonadota</taxon>
        <taxon>Gammaproteobacteria</taxon>
        <taxon>Vibrionales</taxon>
        <taxon>Vibrionaceae</taxon>
        <taxon>Vibrio</taxon>
    </lineage>
</organism>
<reference evidence="1 2" key="1">
    <citation type="submission" date="2017-02" db="EMBL/GenBank/DDBJ databases">
        <authorList>
            <person name="Peterson S.W."/>
        </authorList>
    </citation>
    <scope>NUCLEOTIDE SEQUENCE [LARGE SCALE GENOMIC DNA]</scope>
    <source>
        <strain evidence="1 2">CECT 9027</strain>
    </source>
</reference>
<protein>
    <submittedName>
        <fullName evidence="1">Uncharacterized protein</fullName>
    </submittedName>
</protein>
<sequence>MTYFLLGSMQQISYCVSKLSDKFFTLIYGCNAFFLKVSVAHYWQGGIVMSNLWTKLVGINYVINQQIYGGQT</sequence>
<dbReference type="EMBL" id="FUFT01000005">
    <property type="protein sequence ID" value="SJL84687.1"/>
    <property type="molecule type" value="Genomic_DNA"/>
</dbReference>
<dbReference type="AlphaFoldDB" id="A0A1R4B6Y4"/>